<evidence type="ECO:0000256" key="9">
    <source>
        <dbReference type="NCBIfam" id="TIGR02209"/>
    </source>
</evidence>
<evidence type="ECO:0000256" key="10">
    <source>
        <dbReference type="SAM" id="Coils"/>
    </source>
</evidence>
<dbReference type="HAMAP" id="MF_00910">
    <property type="entry name" value="FtsL"/>
    <property type="match status" value="1"/>
</dbReference>
<evidence type="ECO:0000313" key="12">
    <source>
        <dbReference type="Proteomes" id="UP000295341"/>
    </source>
</evidence>
<keyword evidence="6 8" id="KW-0472">Membrane</keyword>
<evidence type="ECO:0000256" key="5">
    <source>
        <dbReference type="ARBA" id="ARBA00022989"/>
    </source>
</evidence>
<keyword evidence="4 8" id="KW-0812">Transmembrane</keyword>
<keyword evidence="10" id="KW-0175">Coiled coil</keyword>
<feature type="transmembrane region" description="Helical" evidence="8">
    <location>
        <begin position="21"/>
        <end position="39"/>
    </location>
</feature>
<dbReference type="OrthoDB" id="5298556at2"/>
<proteinExistence type="inferred from homology"/>
<organism evidence="11 12">
    <name type="scientific">Panacagrimonas perspica</name>
    <dbReference type="NCBI Taxonomy" id="381431"/>
    <lineage>
        <taxon>Bacteria</taxon>
        <taxon>Pseudomonadati</taxon>
        <taxon>Pseudomonadota</taxon>
        <taxon>Gammaproteobacteria</taxon>
        <taxon>Nevskiales</taxon>
        <taxon>Nevskiaceae</taxon>
        <taxon>Panacagrimonas</taxon>
    </lineage>
</organism>
<evidence type="ECO:0000256" key="4">
    <source>
        <dbReference type="ARBA" id="ARBA00022692"/>
    </source>
</evidence>
<dbReference type="GO" id="GO:0043093">
    <property type="term" value="P:FtsZ-dependent cytokinesis"/>
    <property type="evidence" value="ECO:0007669"/>
    <property type="project" value="UniProtKB-UniRule"/>
</dbReference>
<evidence type="ECO:0000256" key="2">
    <source>
        <dbReference type="ARBA" id="ARBA00022475"/>
    </source>
</evidence>
<dbReference type="PANTHER" id="PTHR37479:SF1">
    <property type="entry name" value="CELL DIVISION PROTEIN FTSL"/>
    <property type="match status" value="1"/>
</dbReference>
<dbReference type="EMBL" id="SOBT01000010">
    <property type="protein sequence ID" value="TDU26442.1"/>
    <property type="molecule type" value="Genomic_DNA"/>
</dbReference>
<comment type="subunit">
    <text evidence="8">Part of a complex composed of FtsB, FtsL and FtsQ.</text>
</comment>
<gene>
    <name evidence="8" type="primary">ftsL</name>
    <name evidence="11" type="ORF">DFR24_3466</name>
</gene>
<comment type="similarity">
    <text evidence="8">Belongs to the FtsL family.</text>
</comment>
<evidence type="ECO:0000256" key="3">
    <source>
        <dbReference type="ARBA" id="ARBA00022618"/>
    </source>
</evidence>
<dbReference type="PANTHER" id="PTHR37479">
    <property type="entry name" value="CELL DIVISION PROTEIN FTSL"/>
    <property type="match status" value="1"/>
</dbReference>
<keyword evidence="2 8" id="KW-1003">Cell membrane</keyword>
<keyword evidence="3 8" id="KW-0132">Cell division</keyword>
<keyword evidence="5 8" id="KW-1133">Transmembrane helix</keyword>
<evidence type="ECO:0000256" key="8">
    <source>
        <dbReference type="HAMAP-Rule" id="MF_00910"/>
    </source>
</evidence>
<reference evidence="11 12" key="1">
    <citation type="submission" date="2019-03" db="EMBL/GenBank/DDBJ databases">
        <title>Genomic Encyclopedia of Type Strains, Phase IV (KMG-IV): sequencing the most valuable type-strain genomes for metagenomic binning, comparative biology and taxonomic classification.</title>
        <authorList>
            <person name="Goeker M."/>
        </authorList>
    </citation>
    <scope>NUCLEOTIDE SEQUENCE [LARGE SCALE GENOMIC DNA]</scope>
    <source>
        <strain evidence="11 12">DSM 26377</strain>
    </source>
</reference>
<dbReference type="Pfam" id="PF04999">
    <property type="entry name" value="FtsL"/>
    <property type="match status" value="1"/>
</dbReference>
<feature type="coiled-coil region" evidence="10">
    <location>
        <begin position="45"/>
        <end position="72"/>
    </location>
</feature>
<keyword evidence="12" id="KW-1185">Reference proteome</keyword>
<comment type="subcellular location">
    <subcellularLocation>
        <location evidence="8">Cell inner membrane</location>
        <topology evidence="8">Single-pass type II membrane protein</topology>
    </subcellularLocation>
    <subcellularLocation>
        <location evidence="1">Cell membrane</location>
        <topology evidence="1">Single-pass type II membrane protein</topology>
    </subcellularLocation>
    <text evidence="8">Localizes to the division septum where it forms a ring structure.</text>
</comment>
<name>A0A4S3K2X0_9GAMM</name>
<evidence type="ECO:0000256" key="6">
    <source>
        <dbReference type="ARBA" id="ARBA00023136"/>
    </source>
</evidence>
<evidence type="ECO:0000313" key="11">
    <source>
        <dbReference type="EMBL" id="TDU26442.1"/>
    </source>
</evidence>
<comment type="caution">
    <text evidence="11">The sequence shown here is derived from an EMBL/GenBank/DDBJ whole genome shotgun (WGS) entry which is preliminary data.</text>
</comment>
<dbReference type="RefSeq" id="WP_133882652.1">
    <property type="nucleotide sequence ID" value="NZ_MWIN01000019.1"/>
</dbReference>
<dbReference type="GO" id="GO:0032153">
    <property type="term" value="C:cell division site"/>
    <property type="evidence" value="ECO:0007669"/>
    <property type="project" value="UniProtKB-UniRule"/>
</dbReference>
<protein>
    <recommendedName>
        <fullName evidence="8 9">Cell division protein FtsL</fullName>
    </recommendedName>
</protein>
<accession>A0A4S3K2X0</accession>
<evidence type="ECO:0000256" key="7">
    <source>
        <dbReference type="ARBA" id="ARBA00023306"/>
    </source>
</evidence>
<evidence type="ECO:0000256" key="1">
    <source>
        <dbReference type="ARBA" id="ARBA00004401"/>
    </source>
</evidence>
<dbReference type="NCBIfam" id="TIGR02209">
    <property type="entry name" value="ftsL_broad"/>
    <property type="match status" value="1"/>
</dbReference>
<dbReference type="AlphaFoldDB" id="A0A4S3K2X0"/>
<keyword evidence="7 8" id="KW-0131">Cell cycle</keyword>
<comment type="function">
    <text evidence="8">Essential cell division protein. May link together the upstream cell division proteins, which are predominantly cytoplasmic, with the downstream cell division proteins, which are predominantly periplasmic.</text>
</comment>
<dbReference type="Proteomes" id="UP000295341">
    <property type="component" value="Unassembled WGS sequence"/>
</dbReference>
<sequence length="110" mass="12857">MKRLWQRFRLALLESRPTKGLMLPLMLSLMVIGSALYAIRVKHDNRSLTTEIERARVERERMQMEWSQLQLEEAALSHHARIENTARTQLGMAEPRDYVIVNQSTADRVP</sequence>
<dbReference type="InterPro" id="IPR011922">
    <property type="entry name" value="Cell_div_FtsL"/>
</dbReference>
<keyword evidence="8" id="KW-0997">Cell inner membrane</keyword>
<dbReference type="GO" id="GO:0005886">
    <property type="term" value="C:plasma membrane"/>
    <property type="evidence" value="ECO:0007669"/>
    <property type="project" value="UniProtKB-SubCell"/>
</dbReference>